<dbReference type="Gene3D" id="3.10.110.10">
    <property type="entry name" value="Ubiquitin Conjugating Enzyme"/>
    <property type="match status" value="1"/>
</dbReference>
<dbReference type="EMBL" id="QEFC01002160">
    <property type="protein sequence ID" value="KAE9453790.1"/>
    <property type="molecule type" value="Genomic_DNA"/>
</dbReference>
<evidence type="ECO:0000313" key="3">
    <source>
        <dbReference type="Proteomes" id="UP000428333"/>
    </source>
</evidence>
<feature type="transmembrane region" description="Helical" evidence="1">
    <location>
        <begin position="16"/>
        <end position="35"/>
    </location>
</feature>
<organism evidence="2 3">
    <name type="scientific">Rhododendron williamsianum</name>
    <dbReference type="NCBI Taxonomy" id="262921"/>
    <lineage>
        <taxon>Eukaryota</taxon>
        <taxon>Viridiplantae</taxon>
        <taxon>Streptophyta</taxon>
        <taxon>Embryophyta</taxon>
        <taxon>Tracheophyta</taxon>
        <taxon>Spermatophyta</taxon>
        <taxon>Magnoliopsida</taxon>
        <taxon>eudicotyledons</taxon>
        <taxon>Gunneridae</taxon>
        <taxon>Pentapetalae</taxon>
        <taxon>asterids</taxon>
        <taxon>Ericales</taxon>
        <taxon>Ericaceae</taxon>
        <taxon>Ericoideae</taxon>
        <taxon>Rhodoreae</taxon>
        <taxon>Rhododendron</taxon>
    </lineage>
</organism>
<keyword evidence="1" id="KW-0812">Transmembrane</keyword>
<keyword evidence="3" id="KW-1185">Reference proteome</keyword>
<protein>
    <submittedName>
        <fullName evidence="2">Uncharacterized protein</fullName>
    </submittedName>
</protein>
<sequence>MEDVWATTFPSVEIDMYTGGLMVIGIVGAALLFGIRWRANVVPLSCWVQGKAVGLYMCVDALEGNWSHGYGNDYRFLPSGSVEYLVFVFKVVLPQLLREPNPTDSLNNDAADLMQKDEELYGQKVKGKEVHVPNQACTFRKSDQGTRSKEVCRDEEDGKCSMRISSSAYLLPLALINRVCCSNFLLVGVLKSSTMGSFS</sequence>
<accession>A0A6A4L684</accession>
<keyword evidence="1" id="KW-1133">Transmembrane helix</keyword>
<evidence type="ECO:0000256" key="1">
    <source>
        <dbReference type="SAM" id="Phobius"/>
    </source>
</evidence>
<gene>
    <name evidence="2" type="ORF">C3L33_14335</name>
</gene>
<evidence type="ECO:0000313" key="2">
    <source>
        <dbReference type="EMBL" id="KAE9453790.1"/>
    </source>
</evidence>
<name>A0A6A4L684_9ERIC</name>
<dbReference type="Proteomes" id="UP000428333">
    <property type="component" value="Linkage Group LG08"/>
</dbReference>
<reference evidence="2 3" key="1">
    <citation type="journal article" date="2019" name="Genome Biol. Evol.">
        <title>The Rhododendron genome and chromosomal organization provide insight into shared whole-genome duplications across the heath family (Ericaceae).</title>
        <authorList>
            <person name="Soza V.L."/>
            <person name="Lindsley D."/>
            <person name="Waalkes A."/>
            <person name="Ramage E."/>
            <person name="Patwardhan R.P."/>
            <person name="Burton J.N."/>
            <person name="Adey A."/>
            <person name="Kumar A."/>
            <person name="Qiu R."/>
            <person name="Shendure J."/>
            <person name="Hall B."/>
        </authorList>
    </citation>
    <scope>NUCLEOTIDE SEQUENCE [LARGE SCALE GENOMIC DNA]</scope>
    <source>
        <strain evidence="2">RSF 1966-606</strain>
    </source>
</reference>
<dbReference type="InterPro" id="IPR016135">
    <property type="entry name" value="UBQ-conjugating_enzyme/RWD"/>
</dbReference>
<feature type="non-terminal residue" evidence="2">
    <location>
        <position position="1"/>
    </location>
</feature>
<dbReference type="SUPFAM" id="SSF54495">
    <property type="entry name" value="UBC-like"/>
    <property type="match status" value="1"/>
</dbReference>
<feature type="transmembrane region" description="Helical" evidence="1">
    <location>
        <begin position="169"/>
        <end position="190"/>
    </location>
</feature>
<dbReference type="OrthoDB" id="269518at2759"/>
<dbReference type="AlphaFoldDB" id="A0A6A4L684"/>
<proteinExistence type="predicted"/>
<comment type="caution">
    <text evidence="2">The sequence shown here is derived from an EMBL/GenBank/DDBJ whole genome shotgun (WGS) entry which is preliminary data.</text>
</comment>
<keyword evidence="1" id="KW-0472">Membrane</keyword>